<evidence type="ECO:0000256" key="3">
    <source>
        <dbReference type="ARBA" id="ARBA00022448"/>
    </source>
</evidence>
<dbReference type="InterPro" id="IPR006311">
    <property type="entry name" value="TAT_signal"/>
</dbReference>
<dbReference type="PROSITE" id="PS51318">
    <property type="entry name" value="TAT"/>
    <property type="match status" value="1"/>
</dbReference>
<keyword evidence="4" id="KW-0732">Signal</keyword>
<organism evidence="5 6">
    <name type="scientific">Novosphingobium chloroacetimidivorans</name>
    <dbReference type="NCBI Taxonomy" id="1428314"/>
    <lineage>
        <taxon>Bacteria</taxon>
        <taxon>Pseudomonadati</taxon>
        <taxon>Pseudomonadota</taxon>
        <taxon>Alphaproteobacteria</taxon>
        <taxon>Sphingomonadales</taxon>
        <taxon>Sphingomonadaceae</taxon>
        <taxon>Novosphingobium</taxon>
    </lineage>
</organism>
<dbReference type="AlphaFoldDB" id="A0A7W7NZ12"/>
<evidence type="ECO:0000313" key="5">
    <source>
        <dbReference type="EMBL" id="MBB4860722.1"/>
    </source>
</evidence>
<evidence type="ECO:0000256" key="4">
    <source>
        <dbReference type="ARBA" id="ARBA00022729"/>
    </source>
</evidence>
<evidence type="ECO:0000313" key="6">
    <source>
        <dbReference type="Proteomes" id="UP000555448"/>
    </source>
</evidence>
<dbReference type="Pfam" id="PF01547">
    <property type="entry name" value="SBP_bac_1"/>
    <property type="match status" value="1"/>
</dbReference>
<sequence length="422" mass="46780">MGDRGRRQDGVTRRSVLAGAAALAASSCGPRSASPPLRFWATSYEGDYAPHLMPAFTAATGIKVDVQSVPSTATHEKMLTAFAGGALPDVFVLPSGWIGEFAMIGALAPVPALDYVEDIVPSALALAQIEGKNFAVPWSAAPQVQFYRRDLLRDAGYDTPADTWTAWREMGRAIKHRRPDEFVFLTLLNWPDTLFSMLYQTGMTMLRERDTRGNFRSPEAEFAFAFYLSLFTEKLAPRALSTEVQDAFAAFAQGRYAVWPSWPSLLLDLHRRRAEIPRERWGVARLAGPNGFGPAAMIASNVAVSARTTQPESAWALVRHLTSTATELRFQQLIGNLPARETAWTLPQLQVPMLRPFAEQMRQPAMAPKIVEWERIQIEVQLVAEHVVRGLLTIPQALATIDERIDQILAKRRALVEAGRIT</sequence>
<dbReference type="SUPFAM" id="SSF53850">
    <property type="entry name" value="Periplasmic binding protein-like II"/>
    <property type="match status" value="1"/>
</dbReference>
<keyword evidence="5" id="KW-0762">Sugar transport</keyword>
<dbReference type="PANTHER" id="PTHR43649">
    <property type="entry name" value="ARABINOSE-BINDING PROTEIN-RELATED"/>
    <property type="match status" value="1"/>
</dbReference>
<evidence type="ECO:0000256" key="2">
    <source>
        <dbReference type="ARBA" id="ARBA00008520"/>
    </source>
</evidence>
<comment type="caution">
    <text evidence="5">The sequence shown here is derived from an EMBL/GenBank/DDBJ whole genome shotgun (WGS) entry which is preliminary data.</text>
</comment>
<dbReference type="InterPro" id="IPR006059">
    <property type="entry name" value="SBP"/>
</dbReference>
<dbReference type="EMBL" id="JACHLR010000029">
    <property type="protein sequence ID" value="MBB4860722.1"/>
    <property type="molecule type" value="Genomic_DNA"/>
</dbReference>
<comment type="similarity">
    <text evidence="2">Belongs to the bacterial solute-binding protein 1 family.</text>
</comment>
<dbReference type="InterPro" id="IPR050490">
    <property type="entry name" value="Bact_solute-bd_prot1"/>
</dbReference>
<proteinExistence type="inferred from homology"/>
<dbReference type="GO" id="GO:0042597">
    <property type="term" value="C:periplasmic space"/>
    <property type="evidence" value="ECO:0007669"/>
    <property type="project" value="UniProtKB-SubCell"/>
</dbReference>
<gene>
    <name evidence="5" type="ORF">HNO88_004067</name>
</gene>
<dbReference type="RefSeq" id="WP_184250019.1">
    <property type="nucleotide sequence ID" value="NZ_JACHLR010000029.1"/>
</dbReference>
<dbReference type="PROSITE" id="PS51257">
    <property type="entry name" value="PROKAR_LIPOPROTEIN"/>
    <property type="match status" value="1"/>
</dbReference>
<dbReference type="PANTHER" id="PTHR43649:SF34">
    <property type="entry name" value="ABC TRANSPORTER PERIPLASMIC-BINDING PROTEIN YCJN-RELATED"/>
    <property type="match status" value="1"/>
</dbReference>
<dbReference type="Gene3D" id="3.40.190.10">
    <property type="entry name" value="Periplasmic binding protein-like II"/>
    <property type="match status" value="2"/>
</dbReference>
<keyword evidence="6" id="KW-1185">Reference proteome</keyword>
<dbReference type="Proteomes" id="UP000555448">
    <property type="component" value="Unassembled WGS sequence"/>
</dbReference>
<comment type="subcellular location">
    <subcellularLocation>
        <location evidence="1">Periplasm</location>
    </subcellularLocation>
</comment>
<protein>
    <submittedName>
        <fullName evidence="5">Multiple sugar transport system substrate-binding protein</fullName>
    </submittedName>
</protein>
<keyword evidence="3" id="KW-0813">Transport</keyword>
<name>A0A7W7NZ12_9SPHN</name>
<evidence type="ECO:0000256" key="1">
    <source>
        <dbReference type="ARBA" id="ARBA00004418"/>
    </source>
</evidence>
<accession>A0A7W7NZ12</accession>
<reference evidence="5 6" key="1">
    <citation type="submission" date="2020-08" db="EMBL/GenBank/DDBJ databases">
        <title>Functional genomics of gut bacteria from endangered species of beetles.</title>
        <authorList>
            <person name="Carlos-Shanley C."/>
        </authorList>
    </citation>
    <scope>NUCLEOTIDE SEQUENCE [LARGE SCALE GENOMIC DNA]</scope>
    <source>
        <strain evidence="5 6">S00245</strain>
    </source>
</reference>